<dbReference type="KEGG" id="ngr:NAEGRDRAFT_58475"/>
<dbReference type="VEuPathDB" id="AmoebaDB:NAEGRDRAFT_58475"/>
<dbReference type="InterPro" id="IPR016137">
    <property type="entry name" value="RGS"/>
</dbReference>
<keyword evidence="3" id="KW-1185">Reference proteome</keyword>
<dbReference type="RefSeq" id="XP_002675405.1">
    <property type="nucleotide sequence ID" value="XM_002675359.1"/>
</dbReference>
<dbReference type="SUPFAM" id="SSF48097">
    <property type="entry name" value="Regulator of G-protein signaling, RGS"/>
    <property type="match status" value="1"/>
</dbReference>
<dbReference type="AlphaFoldDB" id="D2VKC4"/>
<dbReference type="SMART" id="SM00315">
    <property type="entry name" value="RGS"/>
    <property type="match status" value="1"/>
</dbReference>
<organism evidence="3">
    <name type="scientific">Naegleria gruberi</name>
    <name type="common">Amoeba</name>
    <dbReference type="NCBI Taxonomy" id="5762"/>
    <lineage>
        <taxon>Eukaryota</taxon>
        <taxon>Discoba</taxon>
        <taxon>Heterolobosea</taxon>
        <taxon>Tetramitia</taxon>
        <taxon>Eutetramitia</taxon>
        <taxon>Vahlkampfiidae</taxon>
        <taxon>Naegleria</taxon>
    </lineage>
</organism>
<evidence type="ECO:0000259" key="1">
    <source>
        <dbReference type="PROSITE" id="PS50132"/>
    </source>
</evidence>
<proteinExistence type="predicted"/>
<dbReference type="InParanoid" id="D2VKC4"/>
<dbReference type="STRING" id="5762.D2VKC4"/>
<dbReference type="EMBL" id="GG738878">
    <property type="protein sequence ID" value="EFC42661.1"/>
    <property type="molecule type" value="Genomic_DNA"/>
</dbReference>
<protein>
    <submittedName>
        <fullName evidence="2">Predicted protein</fullName>
    </submittedName>
</protein>
<dbReference type="Proteomes" id="UP000006671">
    <property type="component" value="Unassembled WGS sequence"/>
</dbReference>
<dbReference type="OrthoDB" id="196547at2759"/>
<dbReference type="Gene3D" id="1.10.167.10">
    <property type="entry name" value="Regulator of G-protein Signalling 4, domain 2"/>
    <property type="match status" value="1"/>
</dbReference>
<evidence type="ECO:0000313" key="3">
    <source>
        <dbReference type="Proteomes" id="UP000006671"/>
    </source>
</evidence>
<sequence length="181" mass="20822">MDVSTALSTITTSTTHTNITTNTTSTTATNTTYLAHDSIGIEANELMMLLKDEIGWNLFYEFCTKEYSAENCQCLQDIQTLQNKITRMNGKKRRESCKALQRKYFSGESVQQVNVSGRSRQLIKSIANSKVIDLETANELLIRLRKEVVMNLRDTFSRFILTDDYSDWKEMMMNPESIFKE</sequence>
<name>D2VKC4_NAEGR</name>
<reference evidence="2 3" key="1">
    <citation type="journal article" date="2010" name="Cell">
        <title>The genome of Naegleria gruberi illuminates early eukaryotic versatility.</title>
        <authorList>
            <person name="Fritz-Laylin L.K."/>
            <person name="Prochnik S.E."/>
            <person name="Ginger M.L."/>
            <person name="Dacks J.B."/>
            <person name="Carpenter M.L."/>
            <person name="Field M.C."/>
            <person name="Kuo A."/>
            <person name="Paredez A."/>
            <person name="Chapman J."/>
            <person name="Pham J."/>
            <person name="Shu S."/>
            <person name="Neupane R."/>
            <person name="Cipriano M."/>
            <person name="Mancuso J."/>
            <person name="Tu H."/>
            <person name="Salamov A."/>
            <person name="Lindquist E."/>
            <person name="Shapiro H."/>
            <person name="Lucas S."/>
            <person name="Grigoriev I.V."/>
            <person name="Cande W.Z."/>
            <person name="Fulton C."/>
            <person name="Rokhsar D.S."/>
            <person name="Dawson S.C."/>
        </authorList>
    </citation>
    <scope>NUCLEOTIDE SEQUENCE [LARGE SCALE GENOMIC DNA]</scope>
    <source>
        <strain evidence="2 3">NEG-M</strain>
    </source>
</reference>
<dbReference type="GeneID" id="8852212"/>
<gene>
    <name evidence="2" type="ORF">NAEGRDRAFT_58475</name>
</gene>
<feature type="domain" description="RGS" evidence="1">
    <location>
        <begin position="45"/>
        <end position="169"/>
    </location>
</feature>
<evidence type="ECO:0000313" key="2">
    <source>
        <dbReference type="EMBL" id="EFC42661.1"/>
    </source>
</evidence>
<dbReference type="PROSITE" id="PS50132">
    <property type="entry name" value="RGS"/>
    <property type="match status" value="1"/>
</dbReference>
<dbReference type="Pfam" id="PF00615">
    <property type="entry name" value="RGS"/>
    <property type="match status" value="1"/>
</dbReference>
<accession>D2VKC4</accession>
<dbReference type="InterPro" id="IPR036305">
    <property type="entry name" value="RGS_sf"/>
</dbReference>
<dbReference type="InterPro" id="IPR044926">
    <property type="entry name" value="RGS_subdomain_2"/>
</dbReference>